<evidence type="ECO:0000313" key="2">
    <source>
        <dbReference type="EMBL" id="CAJ0784225.1"/>
    </source>
</evidence>
<protein>
    <recommendedName>
        <fullName evidence="4">MFS transporter</fullName>
    </recommendedName>
</protein>
<dbReference type="Proteomes" id="UP001189813">
    <property type="component" value="Unassembled WGS sequence"/>
</dbReference>
<organism evidence="2 3">
    <name type="scientific">Ralstonia psammae</name>
    <dbReference type="NCBI Taxonomy" id="3058598"/>
    <lineage>
        <taxon>Bacteria</taxon>
        <taxon>Pseudomonadati</taxon>
        <taxon>Pseudomonadota</taxon>
        <taxon>Betaproteobacteria</taxon>
        <taxon>Burkholderiales</taxon>
        <taxon>Burkholderiaceae</taxon>
        <taxon>Ralstonia</taxon>
    </lineage>
</organism>
<proteinExistence type="predicted"/>
<keyword evidence="1" id="KW-0472">Membrane</keyword>
<name>A0ABN9IMU5_9RALS</name>
<comment type="caution">
    <text evidence="2">The sequence shown here is derived from an EMBL/GenBank/DDBJ whole genome shotgun (WGS) entry which is preliminary data.</text>
</comment>
<evidence type="ECO:0000313" key="3">
    <source>
        <dbReference type="Proteomes" id="UP001189813"/>
    </source>
</evidence>
<dbReference type="EMBL" id="CATZBU010000002">
    <property type="protein sequence ID" value="CAJ0784225.1"/>
    <property type="molecule type" value="Genomic_DNA"/>
</dbReference>
<evidence type="ECO:0000256" key="1">
    <source>
        <dbReference type="SAM" id="Phobius"/>
    </source>
</evidence>
<dbReference type="PROSITE" id="PS51257">
    <property type="entry name" value="PROKAR_LIPOPROTEIN"/>
    <property type="match status" value="1"/>
</dbReference>
<dbReference type="RefSeq" id="WP_316664598.1">
    <property type="nucleotide sequence ID" value="NZ_CATZBU010000002.1"/>
</dbReference>
<keyword evidence="1" id="KW-0812">Transmembrane</keyword>
<gene>
    <name evidence="2" type="ORF">LMG19083_01143</name>
</gene>
<keyword evidence="1" id="KW-1133">Transmembrane helix</keyword>
<feature type="transmembrane region" description="Helical" evidence="1">
    <location>
        <begin position="20"/>
        <end position="42"/>
    </location>
</feature>
<accession>A0ABN9IMU5</accession>
<keyword evidence="3" id="KW-1185">Reference proteome</keyword>
<sequence>MSRDCVVEGSSIERTIPSPALPHAWLVMLACCAAASVSNVYFAQPLLKVLARDFALNDAWADGIIGATQGGCALAWR</sequence>
<reference evidence="2 3" key="1">
    <citation type="submission" date="2023-07" db="EMBL/GenBank/DDBJ databases">
        <authorList>
            <person name="Peeters C."/>
        </authorList>
    </citation>
    <scope>NUCLEOTIDE SEQUENCE [LARGE SCALE GENOMIC DNA]</scope>
    <source>
        <strain evidence="2 3">LMG 19083</strain>
    </source>
</reference>
<evidence type="ECO:0008006" key="4">
    <source>
        <dbReference type="Google" id="ProtNLM"/>
    </source>
</evidence>